<reference evidence="1" key="1">
    <citation type="submission" date="2013-04" db="EMBL/GenBank/DDBJ databases">
        <title>The genome sequencing project of 58 acetic acid bacteria.</title>
        <authorList>
            <person name="Okamoto-Kainuma A."/>
            <person name="Ishikawa M."/>
            <person name="Umino S."/>
            <person name="Koizumi Y."/>
            <person name="Shiwa Y."/>
            <person name="Yoshikawa H."/>
            <person name="Matsutani M."/>
            <person name="Matsushita K."/>
        </authorList>
    </citation>
    <scope>NUCLEOTIDE SEQUENCE</scope>
    <source>
        <strain evidence="1">NRIC 0521</strain>
    </source>
</reference>
<comment type="caution">
    <text evidence="1">The sequence shown here is derived from an EMBL/GenBank/DDBJ whole genome shotgun (WGS) entry which is preliminary data.</text>
</comment>
<organism evidence="1 2">
    <name type="scientific">Komagataeibacter intermedius NRIC 0521</name>
    <dbReference type="NCBI Taxonomy" id="1307934"/>
    <lineage>
        <taxon>Bacteria</taxon>
        <taxon>Pseudomonadati</taxon>
        <taxon>Pseudomonadota</taxon>
        <taxon>Alphaproteobacteria</taxon>
        <taxon>Acetobacterales</taxon>
        <taxon>Acetobacteraceae</taxon>
        <taxon>Komagataeibacter</taxon>
    </lineage>
</organism>
<dbReference type="EMBL" id="BAQJ01000136">
    <property type="protein sequence ID" value="GBQ72124.1"/>
    <property type="molecule type" value="Genomic_DNA"/>
</dbReference>
<proteinExistence type="predicted"/>
<gene>
    <name evidence="1" type="ORF">AA0521_2026</name>
</gene>
<dbReference type="Proteomes" id="UP001061452">
    <property type="component" value="Unassembled WGS sequence"/>
</dbReference>
<evidence type="ECO:0008006" key="3">
    <source>
        <dbReference type="Google" id="ProtNLM"/>
    </source>
</evidence>
<name>A0ABQ0PJF5_9PROT</name>
<sequence length="99" mass="10558">MTTGPYPALILFLAGPAILENIRFMAAMSSSEISRLQVCLRRLLGSPGLTVNAPPRAGLSVELAVNGEVVGTVHRDEDEGEVSYAVHMTVLEEDLPAPK</sequence>
<dbReference type="Pfam" id="PF11324">
    <property type="entry name" value="DUF3126"/>
    <property type="match status" value="1"/>
</dbReference>
<protein>
    <recommendedName>
        <fullName evidence="3">DUF3126 family protein</fullName>
    </recommendedName>
</protein>
<keyword evidence="2" id="KW-1185">Reference proteome</keyword>
<accession>A0ABQ0PJF5</accession>
<evidence type="ECO:0000313" key="1">
    <source>
        <dbReference type="EMBL" id="GBQ72124.1"/>
    </source>
</evidence>
<evidence type="ECO:0000313" key="2">
    <source>
        <dbReference type="Proteomes" id="UP001061452"/>
    </source>
</evidence>
<dbReference type="InterPro" id="IPR021473">
    <property type="entry name" value="DUF3126"/>
</dbReference>